<keyword evidence="2" id="KW-1185">Reference proteome</keyword>
<proteinExistence type="predicted"/>
<name>A0AAE1DI65_9GAST</name>
<dbReference type="EMBL" id="JAWDGP010003792">
    <property type="protein sequence ID" value="KAK3770670.1"/>
    <property type="molecule type" value="Genomic_DNA"/>
</dbReference>
<gene>
    <name evidence="1" type="ORF">RRG08_037863</name>
</gene>
<accession>A0AAE1DI65</accession>
<evidence type="ECO:0000313" key="2">
    <source>
        <dbReference type="Proteomes" id="UP001283361"/>
    </source>
</evidence>
<dbReference type="Proteomes" id="UP001283361">
    <property type="component" value="Unassembled WGS sequence"/>
</dbReference>
<evidence type="ECO:0000313" key="1">
    <source>
        <dbReference type="EMBL" id="KAK3770670.1"/>
    </source>
</evidence>
<sequence>MQFMRARTAVDALNTPTDGGLGRQAASAPVLNRRGRCRCRDKRRVRKRQTSTKFRIHLLSSPQCLVGVSEKGKTVRNGASTVSLWVTYKD</sequence>
<dbReference type="AlphaFoldDB" id="A0AAE1DI65"/>
<organism evidence="1 2">
    <name type="scientific">Elysia crispata</name>
    <name type="common">lettuce slug</name>
    <dbReference type="NCBI Taxonomy" id="231223"/>
    <lineage>
        <taxon>Eukaryota</taxon>
        <taxon>Metazoa</taxon>
        <taxon>Spiralia</taxon>
        <taxon>Lophotrochozoa</taxon>
        <taxon>Mollusca</taxon>
        <taxon>Gastropoda</taxon>
        <taxon>Heterobranchia</taxon>
        <taxon>Euthyneura</taxon>
        <taxon>Panpulmonata</taxon>
        <taxon>Sacoglossa</taxon>
        <taxon>Placobranchoidea</taxon>
        <taxon>Plakobranchidae</taxon>
        <taxon>Elysia</taxon>
    </lineage>
</organism>
<comment type="caution">
    <text evidence="1">The sequence shown here is derived from an EMBL/GenBank/DDBJ whole genome shotgun (WGS) entry which is preliminary data.</text>
</comment>
<reference evidence="1" key="1">
    <citation type="journal article" date="2023" name="G3 (Bethesda)">
        <title>A reference genome for the long-term kleptoplast-retaining sea slug Elysia crispata morphotype clarki.</title>
        <authorList>
            <person name="Eastman K.E."/>
            <person name="Pendleton A.L."/>
            <person name="Shaikh M.A."/>
            <person name="Suttiyut T."/>
            <person name="Ogas R."/>
            <person name="Tomko P."/>
            <person name="Gavelis G."/>
            <person name="Widhalm J.R."/>
            <person name="Wisecaver J.H."/>
        </authorList>
    </citation>
    <scope>NUCLEOTIDE SEQUENCE</scope>
    <source>
        <strain evidence="1">ECLA1</strain>
    </source>
</reference>
<protein>
    <submittedName>
        <fullName evidence="1">Uncharacterized protein</fullName>
    </submittedName>
</protein>